<dbReference type="PANTHER" id="PTHR34136:SF1">
    <property type="entry name" value="UDP-N-ACETYL-D-MANNOSAMINURONIC ACID TRANSFERASE"/>
    <property type="match status" value="1"/>
</dbReference>
<dbReference type="InterPro" id="IPR004629">
    <property type="entry name" value="WecG_TagA_CpsF"/>
</dbReference>
<evidence type="ECO:0000313" key="4">
    <source>
        <dbReference type="Proteomes" id="UP001202961"/>
    </source>
</evidence>
<comment type="caution">
    <text evidence="3">The sequence shown here is derived from an EMBL/GenBank/DDBJ whole genome shotgun (WGS) entry which is preliminary data.</text>
</comment>
<keyword evidence="4" id="KW-1185">Reference proteome</keyword>
<dbReference type="NCBIfam" id="TIGR00696">
    <property type="entry name" value="wecG_tagA_cpsF"/>
    <property type="match status" value="1"/>
</dbReference>
<protein>
    <submittedName>
        <fullName evidence="3">WecB/TagA/CpsF family glycosyltransferase</fullName>
    </submittedName>
</protein>
<evidence type="ECO:0000256" key="2">
    <source>
        <dbReference type="ARBA" id="ARBA00022679"/>
    </source>
</evidence>
<sequence>MIASAAQRQAAIVSCHAVHAITTISGEECLRKQANDFAMITPDGQPVRWALNLLYKAKLKERVYGPELMQRVIKSAVENDLPIYLYGGTPDSLQQLETNLLANHPGLKIAGSESPPFRPLSEQEMIETAERINSSESRIVFIGLGCPKQDKFAAAQAHRIQAVQVCVGAAFDFHAGIKPMAPEWMQRYGLEWLFRLKCEPHRLWKRYLVTNSVFCMRLLVAYFSSRQDIAKNNS</sequence>
<keyword evidence="1" id="KW-0328">Glycosyltransferase</keyword>
<dbReference type="Proteomes" id="UP001202961">
    <property type="component" value="Unassembled WGS sequence"/>
</dbReference>
<evidence type="ECO:0000313" key="3">
    <source>
        <dbReference type="EMBL" id="MCM2375147.1"/>
    </source>
</evidence>
<gene>
    <name evidence="3" type="ORF">NB063_31375</name>
</gene>
<dbReference type="PANTHER" id="PTHR34136">
    <property type="match status" value="1"/>
</dbReference>
<dbReference type="EMBL" id="JAMQBK010000133">
    <property type="protein sequence ID" value="MCM2375147.1"/>
    <property type="molecule type" value="Genomic_DNA"/>
</dbReference>
<dbReference type="Pfam" id="PF03808">
    <property type="entry name" value="Glyco_tran_WecG"/>
    <property type="match status" value="1"/>
</dbReference>
<keyword evidence="2" id="KW-0808">Transferase</keyword>
<reference evidence="3 4" key="1">
    <citation type="journal article" date="2022" name="Syst. Appl. Microbiol.">
        <title>Rhodopirellula aestuarii sp. nov., a novel member of the genus Rhodopirellula isolated from brackish sediments collected in the Tagus River estuary, Portugal.</title>
        <authorList>
            <person name="Vitorino I.R."/>
            <person name="Klimek D."/>
            <person name="Calusinska M."/>
            <person name="Lobo-da-Cunha A."/>
            <person name="Vasconcelos V."/>
            <person name="Lage O.M."/>
        </authorList>
    </citation>
    <scope>NUCLEOTIDE SEQUENCE [LARGE SCALE GENOMIC DNA]</scope>
    <source>
        <strain evidence="3 4">ICT_H3.1</strain>
    </source>
</reference>
<organism evidence="3 4">
    <name type="scientific">Aporhodopirellula aestuarii</name>
    <dbReference type="NCBI Taxonomy" id="2950107"/>
    <lineage>
        <taxon>Bacteria</taxon>
        <taxon>Pseudomonadati</taxon>
        <taxon>Planctomycetota</taxon>
        <taxon>Planctomycetia</taxon>
        <taxon>Pirellulales</taxon>
        <taxon>Pirellulaceae</taxon>
        <taxon>Aporhodopirellula</taxon>
    </lineage>
</organism>
<dbReference type="RefSeq" id="WP_250933687.1">
    <property type="nucleotide sequence ID" value="NZ_JAMQBK010000133.1"/>
</dbReference>
<evidence type="ECO:0000256" key="1">
    <source>
        <dbReference type="ARBA" id="ARBA00022676"/>
    </source>
</evidence>
<accession>A0ABT0UDL5</accession>
<proteinExistence type="predicted"/>
<name>A0ABT0UDL5_9BACT</name>
<dbReference type="CDD" id="cd06533">
    <property type="entry name" value="Glyco_transf_WecG_TagA"/>
    <property type="match status" value="1"/>
</dbReference>